<organism evidence="1 3">
    <name type="scientific">Citrobacter werkmanii</name>
    <dbReference type="NCBI Taxonomy" id="67827"/>
    <lineage>
        <taxon>Bacteria</taxon>
        <taxon>Pseudomonadati</taxon>
        <taxon>Pseudomonadota</taxon>
        <taxon>Gammaproteobacteria</taxon>
        <taxon>Enterobacterales</taxon>
        <taxon>Enterobacteriaceae</taxon>
        <taxon>Citrobacter</taxon>
        <taxon>Citrobacter freundii complex</taxon>
    </lineage>
</organism>
<protein>
    <submittedName>
        <fullName evidence="1">Uncharacterized protein</fullName>
    </submittedName>
</protein>
<keyword evidence="4" id="KW-1185">Reference proteome</keyword>
<evidence type="ECO:0000313" key="4">
    <source>
        <dbReference type="Proteomes" id="UP000837205"/>
    </source>
</evidence>
<accession>A0A9N8CMJ9</accession>
<evidence type="ECO:0000313" key="2">
    <source>
        <dbReference type="EMBL" id="CAC9204386.1"/>
    </source>
</evidence>
<gene>
    <name evidence="1" type="ORF">GHA_02366</name>
    <name evidence="2" type="ORF">TML_02578</name>
</gene>
<dbReference type="Proteomes" id="UP000837205">
    <property type="component" value="Unassembled WGS sequence"/>
</dbReference>
<reference evidence="1" key="1">
    <citation type="submission" date="2020-05" db="EMBL/GenBank/DDBJ databases">
        <authorList>
            <person name="Delgado-Blas J."/>
        </authorList>
    </citation>
    <scope>NUCLEOTIDE SEQUENCE</scope>
    <source>
        <strain evidence="1">BB1459</strain>
        <strain evidence="2">BB1480</strain>
    </source>
</reference>
<comment type="caution">
    <text evidence="1">The sequence shown here is derived from an EMBL/GenBank/DDBJ whole genome shotgun (WGS) entry which is preliminary data.</text>
</comment>
<dbReference type="AlphaFoldDB" id="A0A9N8CMJ9"/>
<evidence type="ECO:0000313" key="3">
    <source>
        <dbReference type="Proteomes" id="UP000834503"/>
    </source>
</evidence>
<evidence type="ECO:0000313" key="1">
    <source>
        <dbReference type="EMBL" id="CAB5549900.1"/>
    </source>
</evidence>
<dbReference type="Proteomes" id="UP000834503">
    <property type="component" value="Unassembled WGS sequence"/>
</dbReference>
<sequence>MKAEWENRWLMAERKPSLPVDAAINSEESHQANQPNLAEIRLKSPTAANIFISTTVLLETFICATFRFNPYGYSTGYNYPQ</sequence>
<dbReference type="EMBL" id="CAIIUA010000001">
    <property type="protein sequence ID" value="CAC9204386.1"/>
    <property type="molecule type" value="Genomic_DNA"/>
</dbReference>
<proteinExistence type="predicted"/>
<name>A0A9N8CMJ9_9ENTR</name>
<dbReference type="EMBL" id="CAHPQX010000009">
    <property type="protein sequence ID" value="CAB5549900.1"/>
    <property type="molecule type" value="Genomic_DNA"/>
</dbReference>